<gene>
    <name evidence="1" type="ORF">GGX14DRAFT_398006</name>
</gene>
<proteinExistence type="predicted"/>
<dbReference type="EMBL" id="JARJCW010000046">
    <property type="protein sequence ID" value="KAJ7204648.1"/>
    <property type="molecule type" value="Genomic_DNA"/>
</dbReference>
<dbReference type="Proteomes" id="UP001219525">
    <property type="component" value="Unassembled WGS sequence"/>
</dbReference>
<reference evidence="1" key="1">
    <citation type="submission" date="2023-03" db="EMBL/GenBank/DDBJ databases">
        <title>Massive genome expansion in bonnet fungi (Mycena s.s.) driven by repeated elements and novel gene families across ecological guilds.</title>
        <authorList>
            <consortium name="Lawrence Berkeley National Laboratory"/>
            <person name="Harder C.B."/>
            <person name="Miyauchi S."/>
            <person name="Viragh M."/>
            <person name="Kuo A."/>
            <person name="Thoen E."/>
            <person name="Andreopoulos B."/>
            <person name="Lu D."/>
            <person name="Skrede I."/>
            <person name="Drula E."/>
            <person name="Henrissat B."/>
            <person name="Morin E."/>
            <person name="Kohler A."/>
            <person name="Barry K."/>
            <person name="LaButti K."/>
            <person name="Morin E."/>
            <person name="Salamov A."/>
            <person name="Lipzen A."/>
            <person name="Mereny Z."/>
            <person name="Hegedus B."/>
            <person name="Baldrian P."/>
            <person name="Stursova M."/>
            <person name="Weitz H."/>
            <person name="Taylor A."/>
            <person name="Grigoriev I.V."/>
            <person name="Nagy L.G."/>
            <person name="Martin F."/>
            <person name="Kauserud H."/>
        </authorList>
    </citation>
    <scope>NUCLEOTIDE SEQUENCE</scope>
    <source>
        <strain evidence="1">9144</strain>
    </source>
</reference>
<evidence type="ECO:0000313" key="1">
    <source>
        <dbReference type="EMBL" id="KAJ7204648.1"/>
    </source>
</evidence>
<dbReference type="AlphaFoldDB" id="A0AAD6VB03"/>
<evidence type="ECO:0000313" key="2">
    <source>
        <dbReference type="Proteomes" id="UP001219525"/>
    </source>
</evidence>
<sequence>MPGPPAAISRLQCGTCARPGLQLGLSSAPVLLALLKATLVSEGPSSQSAGLSGCFLGPNWDCAAARKFRNAAAGWQDSKVITLLAAFPIFALASANLHRLPYMEPHSRILQLQRGSSDEARWFQMLVPLNLR</sequence>
<organism evidence="1 2">
    <name type="scientific">Mycena pura</name>
    <dbReference type="NCBI Taxonomy" id="153505"/>
    <lineage>
        <taxon>Eukaryota</taxon>
        <taxon>Fungi</taxon>
        <taxon>Dikarya</taxon>
        <taxon>Basidiomycota</taxon>
        <taxon>Agaricomycotina</taxon>
        <taxon>Agaricomycetes</taxon>
        <taxon>Agaricomycetidae</taxon>
        <taxon>Agaricales</taxon>
        <taxon>Marasmiineae</taxon>
        <taxon>Mycenaceae</taxon>
        <taxon>Mycena</taxon>
    </lineage>
</organism>
<keyword evidence="2" id="KW-1185">Reference proteome</keyword>
<accession>A0AAD6VB03</accession>
<protein>
    <submittedName>
        <fullName evidence="1">Uncharacterized protein</fullName>
    </submittedName>
</protein>
<comment type="caution">
    <text evidence="1">The sequence shown here is derived from an EMBL/GenBank/DDBJ whole genome shotgun (WGS) entry which is preliminary data.</text>
</comment>
<name>A0AAD6VB03_9AGAR</name>